<organism evidence="1 2">
    <name type="scientific">Methylosinus trichosporium (strain ATCC 35070 / NCIMB 11131 / UNIQEM 75 / OB3b)</name>
    <dbReference type="NCBI Taxonomy" id="595536"/>
    <lineage>
        <taxon>Bacteria</taxon>
        <taxon>Pseudomonadati</taxon>
        <taxon>Pseudomonadota</taxon>
        <taxon>Alphaproteobacteria</taxon>
        <taxon>Hyphomicrobiales</taxon>
        <taxon>Methylocystaceae</taxon>
        <taxon>Methylosinus</taxon>
    </lineage>
</organism>
<dbReference type="EMBL" id="CP023737">
    <property type="protein sequence ID" value="ATQ67820.1"/>
    <property type="molecule type" value="Genomic_DNA"/>
</dbReference>
<keyword evidence="2" id="KW-1185">Reference proteome</keyword>
<dbReference type="KEGG" id="mtw:CQW49_07870"/>
<evidence type="ECO:0000313" key="2">
    <source>
        <dbReference type="Proteomes" id="UP000230709"/>
    </source>
</evidence>
<evidence type="ECO:0000313" key="1">
    <source>
        <dbReference type="EMBL" id="ATQ67820.1"/>
    </source>
</evidence>
<reference evidence="2" key="1">
    <citation type="submission" date="2017-10" db="EMBL/GenBank/DDBJ databases">
        <title>Completed PacBio SMRT sequence of Methylosinus trichosporium OB3b reveals presence of a third large plasmid.</title>
        <authorList>
            <person name="Charles T.C."/>
            <person name="Lynch M.D.J."/>
            <person name="Heil J.R."/>
            <person name="Cheng J."/>
        </authorList>
    </citation>
    <scope>NUCLEOTIDE SEQUENCE [LARGE SCALE GENOMIC DNA]</scope>
    <source>
        <strain evidence="2">OB3b</strain>
    </source>
</reference>
<protein>
    <submittedName>
        <fullName evidence="1">Uncharacterized protein</fullName>
    </submittedName>
</protein>
<dbReference type="Proteomes" id="UP000230709">
    <property type="component" value="Chromosome"/>
</dbReference>
<sequence length="64" mass="6774">MKKTIDPAAIYDVVMHRPVKVGLAVYRPAEEHVIMGSELLAIIAAAGATPESADGVLTATRLED</sequence>
<accession>A0A2D2CYK1</accession>
<dbReference type="STRING" id="595536.GCA_000178815_03577"/>
<name>A0A2D2CYK1_METT3</name>
<dbReference type="RefSeq" id="WP_003611068.1">
    <property type="nucleotide sequence ID" value="NZ_ADVE02000001.1"/>
</dbReference>
<proteinExistence type="predicted"/>
<gene>
    <name evidence="1" type="ORF">CQW49_07870</name>
</gene>
<dbReference type="AlphaFoldDB" id="A0A2D2CYK1"/>